<feature type="region of interest" description="Disordered" evidence="1">
    <location>
        <begin position="31"/>
        <end position="74"/>
    </location>
</feature>
<evidence type="ECO:0000313" key="4">
    <source>
        <dbReference type="Proteomes" id="UP000287033"/>
    </source>
</evidence>
<evidence type="ECO:0000259" key="2">
    <source>
        <dbReference type="Pfam" id="PF10505"/>
    </source>
</evidence>
<feature type="domain" description="Little elongation complex subunit 2 C-terminal" evidence="2">
    <location>
        <begin position="527"/>
        <end position="658"/>
    </location>
</feature>
<sequence length="679" mass="75783">MVLTPPSGLCYAVSSLQFISDRGLCFDIAARQREEDATPPDPPETQQATKPNVQPEPSTPASQPTKPSVISFPLPEPRVPYPRLSSLCEKDQQTYVQLMEKYKNVQRSGRISRKMMTHLTQYSELKNIIWNELPEFMKYLQNVARVCADDYNIICPDALHYAEEVIMAKSELVKNYPELYTVSETISIMGGKFIPDLALQLEKKLLCLDLPSCDQRNISTCESRDFDLAADFSELETFASIVSSVASTKCADATKRASVSSTPLYSPEGGKKEASTRNSDPLEITKKIMQQKRLDFSVSKRSCDRDSTTDEMTDCEERCKSDQQKKPMQSDPEHEKECEGGTLPGTESEEVAFTKGLPSESLADSDSDCERLVIDTGFAESHVKAVQSPPKSVPEKLGCQGPKDVIPDTPRSPSPEPVSKQTLKATTPRRKRKASKPLSKELDPVGQIMKMQCELLKPSPKRQVDQPKVAQEPNPAHHQIPFDRNPTALKNSGTFGNVAGSWYATAQNTRPSLLSEELLNCSENELDYTAPPFGNATYKLFRLSDILLLVRGHVHKSQIRPRSNKGAVKKHVPICLFPKLEYQLAYGIEAFTDSEICRLWTESLLNSNAWFYIGHIDIFTSKLILIDQFPAISVAEKFGSFNPLSSLNILHNVLRKVSRCVFACASVAVECFLRYDCCG</sequence>
<reference evidence="3 4" key="1">
    <citation type="journal article" date="2018" name="Nat. Ecol. Evol.">
        <title>Shark genomes provide insights into elasmobranch evolution and the origin of vertebrates.</title>
        <authorList>
            <person name="Hara Y"/>
            <person name="Yamaguchi K"/>
            <person name="Onimaru K"/>
            <person name="Kadota M"/>
            <person name="Koyanagi M"/>
            <person name="Keeley SD"/>
            <person name="Tatsumi K"/>
            <person name="Tanaka K"/>
            <person name="Motone F"/>
            <person name="Kageyama Y"/>
            <person name="Nozu R"/>
            <person name="Adachi N"/>
            <person name="Nishimura O"/>
            <person name="Nakagawa R"/>
            <person name="Tanegashima C"/>
            <person name="Kiyatake I"/>
            <person name="Matsumoto R"/>
            <person name="Murakumo K"/>
            <person name="Nishida K"/>
            <person name="Terakita A"/>
            <person name="Kuratani S"/>
            <person name="Sato K"/>
            <person name="Hyodo S Kuraku.S."/>
        </authorList>
    </citation>
    <scope>NUCLEOTIDE SEQUENCE [LARGE SCALE GENOMIC DNA]</scope>
</reference>
<evidence type="ECO:0000313" key="3">
    <source>
        <dbReference type="EMBL" id="GCC16920.1"/>
    </source>
</evidence>
<evidence type="ECO:0000256" key="1">
    <source>
        <dbReference type="SAM" id="MobiDB-lite"/>
    </source>
</evidence>
<dbReference type="PANTHER" id="PTHR14633">
    <property type="entry name" value="LITTLE ELONGATION COMPLEX SUBUNIT 2"/>
    <property type="match status" value="1"/>
</dbReference>
<keyword evidence="4" id="KW-1185">Reference proteome</keyword>
<name>A0A401RFK1_CHIPU</name>
<dbReference type="STRING" id="137246.A0A401RFK1"/>
<dbReference type="EMBL" id="BEZZ01002596">
    <property type="protein sequence ID" value="GCC16920.1"/>
    <property type="molecule type" value="Genomic_DNA"/>
</dbReference>
<feature type="compositionally biased region" description="Polar residues" evidence="1">
    <location>
        <begin position="50"/>
        <end position="68"/>
    </location>
</feature>
<dbReference type="GO" id="GO:0045945">
    <property type="term" value="P:positive regulation of transcription by RNA polymerase III"/>
    <property type="evidence" value="ECO:0007669"/>
    <property type="project" value="TreeGrafter"/>
</dbReference>
<organism evidence="3 4">
    <name type="scientific">Chiloscyllium punctatum</name>
    <name type="common">Brownbanded bambooshark</name>
    <name type="synonym">Hemiscyllium punctatum</name>
    <dbReference type="NCBI Taxonomy" id="137246"/>
    <lineage>
        <taxon>Eukaryota</taxon>
        <taxon>Metazoa</taxon>
        <taxon>Chordata</taxon>
        <taxon>Craniata</taxon>
        <taxon>Vertebrata</taxon>
        <taxon>Chondrichthyes</taxon>
        <taxon>Elasmobranchii</taxon>
        <taxon>Galeomorphii</taxon>
        <taxon>Galeoidea</taxon>
        <taxon>Orectolobiformes</taxon>
        <taxon>Hemiscylliidae</taxon>
        <taxon>Chiloscyllium</taxon>
    </lineage>
</organism>
<dbReference type="AlphaFoldDB" id="A0A401RFK1"/>
<dbReference type="Proteomes" id="UP000287033">
    <property type="component" value="Unassembled WGS sequence"/>
</dbReference>
<protein>
    <recommendedName>
        <fullName evidence="2">Little elongation complex subunit 2 C-terminal domain-containing protein</fullName>
    </recommendedName>
</protein>
<accession>A0A401RFK1</accession>
<dbReference type="GO" id="GO:0008023">
    <property type="term" value="C:transcription elongation factor complex"/>
    <property type="evidence" value="ECO:0007669"/>
    <property type="project" value="InterPro"/>
</dbReference>
<gene>
    <name evidence="3" type="ORF">chiPu_0020435</name>
</gene>
<dbReference type="Pfam" id="PF10505">
    <property type="entry name" value="NARG2_C"/>
    <property type="match status" value="1"/>
</dbReference>
<feature type="compositionally biased region" description="Basic and acidic residues" evidence="1">
    <location>
        <begin position="315"/>
        <end position="325"/>
    </location>
</feature>
<proteinExistence type="predicted"/>
<dbReference type="OrthoDB" id="6288737at2759"/>
<feature type="region of interest" description="Disordered" evidence="1">
    <location>
        <begin position="384"/>
        <end position="440"/>
    </location>
</feature>
<dbReference type="GO" id="GO:0042796">
    <property type="term" value="P:snRNA transcription by RNA polymerase III"/>
    <property type="evidence" value="ECO:0007669"/>
    <property type="project" value="TreeGrafter"/>
</dbReference>
<feature type="region of interest" description="Disordered" evidence="1">
    <location>
        <begin position="299"/>
        <end position="349"/>
    </location>
</feature>
<comment type="caution">
    <text evidence="3">The sequence shown here is derived from an EMBL/GenBank/DDBJ whole genome shotgun (WGS) entry which is preliminary data.</text>
</comment>
<dbReference type="InterPro" id="IPR019535">
    <property type="entry name" value="ICE2_C"/>
</dbReference>
<dbReference type="GO" id="GO:0042795">
    <property type="term" value="P:snRNA transcription by RNA polymerase II"/>
    <property type="evidence" value="ECO:0007669"/>
    <property type="project" value="TreeGrafter"/>
</dbReference>
<feature type="region of interest" description="Disordered" evidence="1">
    <location>
        <begin position="260"/>
        <end position="283"/>
    </location>
</feature>
<dbReference type="PANTHER" id="PTHR14633:SF3">
    <property type="entry name" value="LITTLE ELONGATION COMPLEX SUBUNIT 2"/>
    <property type="match status" value="1"/>
</dbReference>